<accession>A0AAX2H8F8</accession>
<dbReference type="InterPro" id="IPR001173">
    <property type="entry name" value="Glyco_trans_2-like"/>
</dbReference>
<dbReference type="EMBL" id="OBKZ01000017">
    <property type="protein sequence ID" value="SOB52778.1"/>
    <property type="molecule type" value="Genomic_DNA"/>
</dbReference>
<dbReference type="PANTHER" id="PTHR43685">
    <property type="entry name" value="GLYCOSYLTRANSFERASE"/>
    <property type="match status" value="1"/>
</dbReference>
<dbReference type="SUPFAM" id="SSF53448">
    <property type="entry name" value="Nucleotide-diphospho-sugar transferases"/>
    <property type="match status" value="1"/>
</dbReference>
<proteinExistence type="predicted"/>
<dbReference type="Proteomes" id="UP000219564">
    <property type="component" value="Unassembled WGS sequence"/>
</dbReference>
<organism evidence="3 4">
    <name type="scientific">Pseudomonas lundensis</name>
    <dbReference type="NCBI Taxonomy" id="86185"/>
    <lineage>
        <taxon>Bacteria</taxon>
        <taxon>Pseudomonadati</taxon>
        <taxon>Pseudomonadota</taxon>
        <taxon>Gammaproteobacteria</taxon>
        <taxon>Pseudomonadales</taxon>
        <taxon>Pseudomonadaceae</taxon>
        <taxon>Pseudomonas</taxon>
    </lineage>
</organism>
<keyword evidence="1" id="KW-0472">Membrane</keyword>
<evidence type="ECO:0000259" key="2">
    <source>
        <dbReference type="Pfam" id="PF00535"/>
    </source>
</evidence>
<sequence length="301" mass="33868">MSSEPLVTIVIPSYNHERYVVDSIKGVVSQTYNNVELIIIDDGSTDGSVSRIESMLDTCRERFKRFEFRSRPNKGLCATLNEALEWSQGEFFSLIASDDILLENKTSVLVDVLKSDDSIVAAFGGLELIDDLNRPVASVYGADKVHTFDEIIMGETVPGAPAGLMRTPALKRVGGYPESLSVEDWYMWLTLTNTGQRLRSIKEPVVKYRLHENNTAKKYKLMHEQRLKILSFFTQSHLYSRAVNRAYLTSAAEASSVPDVPFTLAMIRSAKGESYRLRCLYLVKSLLPKSIVKVAKIFLKK</sequence>
<reference evidence="3 4" key="1">
    <citation type="submission" date="2017-08" db="EMBL/GenBank/DDBJ databases">
        <authorList>
            <person name="Chaillou S."/>
        </authorList>
    </citation>
    <scope>NUCLEOTIDE SEQUENCE [LARGE SCALE GENOMIC DNA]</scope>
    <source>
        <strain evidence="3 4">MFPA15A1205</strain>
    </source>
</reference>
<protein>
    <recommendedName>
        <fullName evidence="2">Glycosyltransferase 2-like domain-containing protein</fullName>
    </recommendedName>
</protein>
<dbReference type="InterPro" id="IPR050834">
    <property type="entry name" value="Glycosyltransf_2"/>
</dbReference>
<keyword evidence="1" id="KW-0997">Cell inner membrane</keyword>
<dbReference type="Gene3D" id="3.90.550.10">
    <property type="entry name" value="Spore Coat Polysaccharide Biosynthesis Protein SpsA, Chain A"/>
    <property type="match status" value="1"/>
</dbReference>
<evidence type="ECO:0000313" key="4">
    <source>
        <dbReference type="Proteomes" id="UP000219564"/>
    </source>
</evidence>
<dbReference type="InterPro" id="IPR029044">
    <property type="entry name" value="Nucleotide-diphossugar_trans"/>
</dbReference>
<dbReference type="AlphaFoldDB" id="A0AAX2H8F8"/>
<dbReference type="PANTHER" id="PTHR43685:SF11">
    <property type="entry name" value="GLYCOSYLTRANSFERASE TAGX-RELATED"/>
    <property type="match status" value="1"/>
</dbReference>
<name>A0AAX2H8F8_9PSED</name>
<comment type="caution">
    <text evidence="3">The sequence shown here is derived from an EMBL/GenBank/DDBJ whole genome shotgun (WGS) entry which is preliminary data.</text>
</comment>
<evidence type="ECO:0000313" key="3">
    <source>
        <dbReference type="EMBL" id="SOB52778.1"/>
    </source>
</evidence>
<keyword evidence="1" id="KW-1003">Cell membrane</keyword>
<dbReference type="RefSeq" id="WP_097191996.1">
    <property type="nucleotide sequence ID" value="NZ_OBKZ01000017.1"/>
</dbReference>
<feature type="domain" description="Glycosyltransferase 2-like" evidence="2">
    <location>
        <begin position="8"/>
        <end position="121"/>
    </location>
</feature>
<gene>
    <name evidence="3" type="ORF">PLUA15_240191</name>
</gene>
<evidence type="ECO:0000256" key="1">
    <source>
        <dbReference type="ARBA" id="ARBA00022519"/>
    </source>
</evidence>
<dbReference type="Pfam" id="PF00535">
    <property type="entry name" value="Glycos_transf_2"/>
    <property type="match status" value="1"/>
</dbReference>